<organism evidence="1 2">
    <name type="scientific">Zea mays</name>
    <name type="common">Maize</name>
    <dbReference type="NCBI Taxonomy" id="4577"/>
    <lineage>
        <taxon>Eukaryota</taxon>
        <taxon>Viridiplantae</taxon>
        <taxon>Streptophyta</taxon>
        <taxon>Embryophyta</taxon>
        <taxon>Tracheophyta</taxon>
        <taxon>Spermatophyta</taxon>
        <taxon>Magnoliopsida</taxon>
        <taxon>Liliopsida</taxon>
        <taxon>Poales</taxon>
        <taxon>Poaceae</taxon>
        <taxon>PACMAD clade</taxon>
        <taxon>Panicoideae</taxon>
        <taxon>Andropogonodae</taxon>
        <taxon>Andropogoneae</taxon>
        <taxon>Tripsacinae</taxon>
        <taxon>Zea</taxon>
    </lineage>
</organism>
<gene>
    <name evidence="1" type="ORF">Zm00014a_037108</name>
</gene>
<evidence type="ECO:0000313" key="2">
    <source>
        <dbReference type="Proteomes" id="UP000251960"/>
    </source>
</evidence>
<proteinExistence type="predicted"/>
<protein>
    <submittedName>
        <fullName evidence="1">Uncharacterized protein</fullName>
    </submittedName>
</protein>
<comment type="caution">
    <text evidence="1">The sequence shown here is derived from an EMBL/GenBank/DDBJ whole genome shotgun (WGS) entry which is preliminary data.</text>
</comment>
<accession>A0A3L6E2J6</accession>
<dbReference type="EMBL" id="NCVQ01000008">
    <property type="protein sequence ID" value="PWZ14583.1"/>
    <property type="molecule type" value="Genomic_DNA"/>
</dbReference>
<dbReference type="AlphaFoldDB" id="A0A3L6E2J6"/>
<evidence type="ECO:0000313" key="1">
    <source>
        <dbReference type="EMBL" id="PWZ14583.1"/>
    </source>
</evidence>
<sequence length="25" mass="2785">RDDLLLSDHSRAAGFLRSNCGKEHS</sequence>
<dbReference type="Proteomes" id="UP000251960">
    <property type="component" value="Chromosome 7"/>
</dbReference>
<reference evidence="1 2" key="1">
    <citation type="journal article" date="2018" name="Nat. Genet.">
        <title>Extensive intraspecific gene order and gene structural variations between Mo17 and other maize genomes.</title>
        <authorList>
            <person name="Sun S."/>
            <person name="Zhou Y."/>
            <person name="Chen J."/>
            <person name="Shi J."/>
            <person name="Zhao H."/>
            <person name="Zhao H."/>
            <person name="Song W."/>
            <person name="Zhang M."/>
            <person name="Cui Y."/>
            <person name="Dong X."/>
            <person name="Liu H."/>
            <person name="Ma X."/>
            <person name="Jiao Y."/>
            <person name="Wang B."/>
            <person name="Wei X."/>
            <person name="Stein J.C."/>
            <person name="Glaubitz J.C."/>
            <person name="Lu F."/>
            <person name="Yu G."/>
            <person name="Liang C."/>
            <person name="Fengler K."/>
            <person name="Li B."/>
            <person name="Rafalski A."/>
            <person name="Schnable P.S."/>
            <person name="Ware D.H."/>
            <person name="Buckler E.S."/>
            <person name="Lai J."/>
        </authorList>
    </citation>
    <scope>NUCLEOTIDE SEQUENCE [LARGE SCALE GENOMIC DNA]</scope>
    <source>
        <strain evidence="2">cv. Missouri 17</strain>
        <tissue evidence="1">Seedling</tissue>
    </source>
</reference>
<name>A0A3L6E2J6_MAIZE</name>
<feature type="non-terminal residue" evidence="1">
    <location>
        <position position="1"/>
    </location>
</feature>